<dbReference type="Pfam" id="PF00436">
    <property type="entry name" value="SSB"/>
    <property type="match status" value="1"/>
</dbReference>
<comment type="caution">
    <text evidence="3">The sequence shown here is derived from an EMBL/GenBank/DDBJ whole genome shotgun (WGS) entry which is preliminary data.</text>
</comment>
<dbReference type="InterPro" id="IPR000424">
    <property type="entry name" value="Primosome_PriB/ssb"/>
</dbReference>
<dbReference type="AlphaFoldDB" id="A0A9W9Q3P4"/>
<dbReference type="Gene3D" id="2.40.50.140">
    <property type="entry name" value="Nucleic acid-binding proteins"/>
    <property type="match status" value="1"/>
</dbReference>
<evidence type="ECO:0000256" key="1">
    <source>
        <dbReference type="ARBA" id="ARBA00023125"/>
    </source>
</evidence>
<dbReference type="EMBL" id="JAPZBQ010000006">
    <property type="protein sequence ID" value="KAJ5322767.1"/>
    <property type="molecule type" value="Genomic_DNA"/>
</dbReference>
<organism evidence="3 4">
    <name type="scientific">Penicillium brevicompactum</name>
    <dbReference type="NCBI Taxonomy" id="5074"/>
    <lineage>
        <taxon>Eukaryota</taxon>
        <taxon>Fungi</taxon>
        <taxon>Dikarya</taxon>
        <taxon>Ascomycota</taxon>
        <taxon>Pezizomycotina</taxon>
        <taxon>Eurotiomycetes</taxon>
        <taxon>Eurotiomycetidae</taxon>
        <taxon>Eurotiales</taxon>
        <taxon>Aspergillaceae</taxon>
        <taxon>Penicillium</taxon>
    </lineage>
</organism>
<evidence type="ECO:0000256" key="2">
    <source>
        <dbReference type="PROSITE-ProRule" id="PRU00252"/>
    </source>
</evidence>
<protein>
    <submittedName>
        <fullName evidence="3">Nucleic acid-binding OB-fold</fullName>
    </submittedName>
</protein>
<dbReference type="InterPro" id="IPR012340">
    <property type="entry name" value="NA-bd_OB-fold"/>
</dbReference>
<evidence type="ECO:0000313" key="4">
    <source>
        <dbReference type="Proteomes" id="UP001147695"/>
    </source>
</evidence>
<gene>
    <name evidence="3" type="ORF">N7452_011056</name>
</gene>
<accession>A0A9W9Q3P4</accession>
<reference evidence="3" key="1">
    <citation type="submission" date="2022-12" db="EMBL/GenBank/DDBJ databases">
        <authorList>
            <person name="Petersen C."/>
        </authorList>
    </citation>
    <scope>NUCLEOTIDE SEQUENCE</scope>
    <source>
        <strain evidence="3">IBT 35673</strain>
    </source>
</reference>
<dbReference type="SUPFAM" id="SSF50249">
    <property type="entry name" value="Nucleic acid-binding proteins"/>
    <property type="match status" value="1"/>
</dbReference>
<reference evidence="3" key="2">
    <citation type="journal article" date="2023" name="IMA Fungus">
        <title>Comparative genomic study of the Penicillium genus elucidates a diverse pangenome and 15 lateral gene transfer events.</title>
        <authorList>
            <person name="Petersen C."/>
            <person name="Sorensen T."/>
            <person name="Nielsen M.R."/>
            <person name="Sondergaard T.E."/>
            <person name="Sorensen J.L."/>
            <person name="Fitzpatrick D.A."/>
            <person name="Frisvad J.C."/>
            <person name="Nielsen K.L."/>
        </authorList>
    </citation>
    <scope>NUCLEOTIDE SEQUENCE</scope>
    <source>
        <strain evidence="3">IBT 35673</strain>
    </source>
</reference>
<dbReference type="Proteomes" id="UP001147695">
    <property type="component" value="Unassembled WGS sequence"/>
</dbReference>
<dbReference type="PROSITE" id="PS50935">
    <property type="entry name" value="SSB"/>
    <property type="match status" value="1"/>
</dbReference>
<dbReference type="GO" id="GO:0003697">
    <property type="term" value="F:single-stranded DNA binding"/>
    <property type="evidence" value="ECO:0007669"/>
    <property type="project" value="InterPro"/>
</dbReference>
<evidence type="ECO:0000313" key="3">
    <source>
        <dbReference type="EMBL" id="KAJ5322767.1"/>
    </source>
</evidence>
<name>A0A9W9Q3P4_PENBR</name>
<dbReference type="CDD" id="cd04496">
    <property type="entry name" value="SSB_OBF"/>
    <property type="match status" value="1"/>
</dbReference>
<dbReference type="OrthoDB" id="1078367at2759"/>
<keyword evidence="1 2" id="KW-0238">DNA-binding</keyword>
<sequence>MSFLSSLRPGMRLANAAQTARAFSTSPAHSVARLTLTGRLGAEPELTTTSTGAEVIKYSVGTSHGPRENRQTSWFRVSNFANEGPQRDYLLSLPKGTLVFVEADARINNWEDSEGKNRSTFNIVQRKSTARARNDRPLILTEPGTLEVLKRGENRDAEN</sequence>
<proteinExistence type="predicted"/>